<evidence type="ECO:0000313" key="5">
    <source>
        <dbReference type="EMBL" id="KAL3732479.1"/>
    </source>
</evidence>
<organism evidence="5 6">
    <name type="scientific">Eucalyptus globulus</name>
    <name type="common">Tasmanian blue gum</name>
    <dbReference type="NCBI Taxonomy" id="34317"/>
    <lineage>
        <taxon>Eukaryota</taxon>
        <taxon>Viridiplantae</taxon>
        <taxon>Streptophyta</taxon>
        <taxon>Embryophyta</taxon>
        <taxon>Tracheophyta</taxon>
        <taxon>Spermatophyta</taxon>
        <taxon>Magnoliopsida</taxon>
        <taxon>eudicotyledons</taxon>
        <taxon>Gunneridae</taxon>
        <taxon>Pentapetalae</taxon>
        <taxon>rosids</taxon>
        <taxon>malvids</taxon>
        <taxon>Myrtales</taxon>
        <taxon>Myrtaceae</taxon>
        <taxon>Myrtoideae</taxon>
        <taxon>Eucalypteae</taxon>
        <taxon>Eucalyptus</taxon>
    </lineage>
</organism>
<dbReference type="Pfam" id="PF11331">
    <property type="entry name" value="Zn_ribbon_12"/>
    <property type="match status" value="1"/>
</dbReference>
<accession>A0ABD3K265</accession>
<feature type="region of interest" description="Disordered" evidence="1">
    <location>
        <begin position="58"/>
        <end position="160"/>
    </location>
</feature>
<gene>
    <name evidence="5" type="ORF">ACJRO7_029188</name>
</gene>
<evidence type="ECO:0000259" key="3">
    <source>
        <dbReference type="Pfam" id="PF11331"/>
    </source>
</evidence>
<evidence type="ECO:0000313" key="6">
    <source>
        <dbReference type="Proteomes" id="UP001634007"/>
    </source>
</evidence>
<dbReference type="InterPro" id="IPR040244">
    <property type="entry name" value="EDR4-like"/>
</dbReference>
<feature type="transmembrane region" description="Helical" evidence="2">
    <location>
        <begin position="543"/>
        <end position="567"/>
    </location>
</feature>
<dbReference type="PANTHER" id="PTHR31105:SF38">
    <property type="entry name" value="PROTEIN ENHANCED DISEASE RESISTANCE 4"/>
    <property type="match status" value="1"/>
</dbReference>
<evidence type="ECO:0000256" key="2">
    <source>
        <dbReference type="SAM" id="Phobius"/>
    </source>
</evidence>
<dbReference type="InterPro" id="IPR021480">
    <property type="entry name" value="Zinc_ribbon_12"/>
</dbReference>
<evidence type="ECO:0000256" key="1">
    <source>
        <dbReference type="SAM" id="MobiDB-lite"/>
    </source>
</evidence>
<sequence>MTTGLTRKVRLVKCPKCWQLLPEPAEVSVYQCGGCSAVLRAKNRRTEAGSAVSELLEAADAQKNKPELTSVDDGSKESGHGTVLPSSTLRLPDRSNVDSCLISDNGNAEPDQPCESFSSNVAKKDRSRQDVSGESNEEGHGGARDVQSSTQPASLDNGQTLLVKIPRANIDGSEESSMSEKLPEQPDESVSPDIVDRRDSLISASGEYGHPSSMLRGEPGEAPISTSAKGLDDHVYPSPTHVENQRAGGYVHHTKEANFAVSEGQVARQKFLENHKTDPNFRTKHPLRKEANFAISEEQVTRQNFLENHKTYGNFRTKHPLRSSKSFYHRDGETDPIRVSRRDRGEIIRHARQGLPALYRNRSELEGLEPGRAPNFQWDPQETYEAPLNKVHKYLVRSSSCRLPDKPEFASQDEMELLRLVVELEDKLKRTYNLHGTRNERVSRQFSYSGKHFSSETMENSRNSDYSYTHCFPHDRHYSVHLPPLANHDKGVYRVHSSRSMYSQYASSPLSSQQYAVPSLDRQMKFKQLRKDRQFSKRHFRPIAGGAPLIVCYHCLVLLLVPADFVLSRRRCHRLRCGSCLTVLEFSIQEGTHLIRYTPCAMEAPSRGLSGCSEVVHGSCSANNGVHLNCGCSEEESKCAMPSETEEVPGKTSSALHQLMGYSSISQLITGSRQSASGASPSTPSKS</sequence>
<feature type="compositionally biased region" description="Basic and acidic residues" evidence="1">
    <location>
        <begin position="122"/>
        <end position="143"/>
    </location>
</feature>
<dbReference type="Pfam" id="PF22910">
    <property type="entry name" value="EDR4-like_1st"/>
    <property type="match status" value="1"/>
</dbReference>
<keyword evidence="6" id="KW-1185">Reference proteome</keyword>
<keyword evidence="2" id="KW-0812">Transmembrane</keyword>
<dbReference type="InterPro" id="IPR055126">
    <property type="entry name" value="EDR4-like_N"/>
</dbReference>
<proteinExistence type="predicted"/>
<dbReference type="PANTHER" id="PTHR31105">
    <property type="entry name" value="EXTRA-LARGE G-PROTEIN-LIKE"/>
    <property type="match status" value="1"/>
</dbReference>
<feature type="domain" description="Enhanced disease resistance 4-like N-terminal" evidence="4">
    <location>
        <begin position="8"/>
        <end position="41"/>
    </location>
</feature>
<name>A0ABD3K265_EUCGL</name>
<keyword evidence="2" id="KW-0472">Membrane</keyword>
<evidence type="ECO:0000259" key="4">
    <source>
        <dbReference type="Pfam" id="PF22910"/>
    </source>
</evidence>
<feature type="compositionally biased region" description="Polar residues" evidence="1">
    <location>
        <begin position="146"/>
        <end position="160"/>
    </location>
</feature>
<comment type="caution">
    <text evidence="5">The sequence shown here is derived from an EMBL/GenBank/DDBJ whole genome shotgun (WGS) entry which is preliminary data.</text>
</comment>
<evidence type="ECO:0008006" key="7">
    <source>
        <dbReference type="Google" id="ProtNLM"/>
    </source>
</evidence>
<dbReference type="AlphaFoldDB" id="A0ABD3K265"/>
<keyword evidence="2" id="KW-1133">Transmembrane helix</keyword>
<feature type="region of interest" description="Disordered" evidence="1">
    <location>
        <begin position="172"/>
        <end position="193"/>
    </location>
</feature>
<dbReference type="Proteomes" id="UP001634007">
    <property type="component" value="Unassembled WGS sequence"/>
</dbReference>
<dbReference type="EMBL" id="JBJKBG010000007">
    <property type="protein sequence ID" value="KAL3732479.1"/>
    <property type="molecule type" value="Genomic_DNA"/>
</dbReference>
<feature type="domain" description="Probable zinc-ribbon" evidence="3">
    <location>
        <begin position="544"/>
        <end position="588"/>
    </location>
</feature>
<reference evidence="5 6" key="1">
    <citation type="submission" date="2024-11" db="EMBL/GenBank/DDBJ databases">
        <title>Chromosome-level genome assembly of Eucalyptus globulus Labill. provides insights into its genome evolution.</title>
        <authorList>
            <person name="Li X."/>
        </authorList>
    </citation>
    <scope>NUCLEOTIDE SEQUENCE [LARGE SCALE GENOMIC DNA]</scope>
    <source>
        <strain evidence="5">CL2024</strain>
        <tissue evidence="5">Fresh tender leaves</tissue>
    </source>
</reference>
<protein>
    <recommendedName>
        <fullName evidence="7">Zinc-ribbon domain-containing protein</fullName>
    </recommendedName>
</protein>